<comment type="caution">
    <text evidence="1">The sequence shown here is derived from an EMBL/GenBank/DDBJ whole genome shotgun (WGS) entry which is preliminary data.</text>
</comment>
<dbReference type="Proteomes" id="UP001444661">
    <property type="component" value="Unassembled WGS sequence"/>
</dbReference>
<dbReference type="EMBL" id="JAQQWK010000012">
    <property type="protein sequence ID" value="KAK8022432.1"/>
    <property type="molecule type" value="Genomic_DNA"/>
</dbReference>
<keyword evidence="2" id="KW-1185">Reference proteome</keyword>
<evidence type="ECO:0000313" key="1">
    <source>
        <dbReference type="EMBL" id="KAK8022432.1"/>
    </source>
</evidence>
<gene>
    <name evidence="1" type="ORF">PG993_013199</name>
</gene>
<proteinExistence type="predicted"/>
<reference evidence="1 2" key="1">
    <citation type="submission" date="2023-01" db="EMBL/GenBank/DDBJ databases">
        <title>Analysis of 21 Apiospora genomes using comparative genomics revels a genus with tremendous synthesis potential of carbohydrate active enzymes and secondary metabolites.</title>
        <authorList>
            <person name="Sorensen T."/>
        </authorList>
    </citation>
    <scope>NUCLEOTIDE SEQUENCE [LARGE SCALE GENOMIC DNA]</scope>
    <source>
        <strain evidence="1 2">CBS 33761</strain>
    </source>
</reference>
<evidence type="ECO:0000313" key="2">
    <source>
        <dbReference type="Proteomes" id="UP001444661"/>
    </source>
</evidence>
<protein>
    <submittedName>
        <fullName evidence="1">Uncharacterized protein</fullName>
    </submittedName>
</protein>
<sequence length="348" mass="40142">MTGPPERLALLHRVVAKQWSPDDPELQEVLDDAKAIEKLSEEQPYLTPEIMSEYVIARDPFPKRKESLRLLGGLVTRAFPGEYRTRTWGFAIIRTAYDKGASTGEWDAKFQTALSVIRRAVPSPLRTRTRPEYPTKPDRRAEDELAKRFVNDVLEDREVLADATVGEVSEHFRRWASARWKPMPMPPNFFSAYKSRRLKSCILLDAETIEQLQEATTLMNDSTVLELYPRLKQFWVKAVEAEPQRRNEDDDGNGGSLWCDCYRVRIHELAQFWWDGAYVALAGQRTREPDPLDDSIRYYIHDYWEPPNARVTPDASVRISWPAIGEPLPEVKAEVPRDKRMAISSLLV</sequence>
<accession>A0ABR1RY78</accession>
<organism evidence="1 2">
    <name type="scientific">Apiospora rasikravindrae</name>
    <dbReference type="NCBI Taxonomy" id="990691"/>
    <lineage>
        <taxon>Eukaryota</taxon>
        <taxon>Fungi</taxon>
        <taxon>Dikarya</taxon>
        <taxon>Ascomycota</taxon>
        <taxon>Pezizomycotina</taxon>
        <taxon>Sordariomycetes</taxon>
        <taxon>Xylariomycetidae</taxon>
        <taxon>Amphisphaeriales</taxon>
        <taxon>Apiosporaceae</taxon>
        <taxon>Apiospora</taxon>
    </lineage>
</organism>
<name>A0ABR1RY78_9PEZI</name>